<evidence type="ECO:0000256" key="1">
    <source>
        <dbReference type="ARBA" id="ARBA00005047"/>
    </source>
</evidence>
<evidence type="ECO:0000256" key="3">
    <source>
        <dbReference type="ARBA" id="ARBA00022605"/>
    </source>
</evidence>
<evidence type="ECO:0000256" key="4">
    <source>
        <dbReference type="ARBA" id="ARBA00023102"/>
    </source>
</evidence>
<comment type="catalytic activity">
    <reaction evidence="6 7">
        <text>D-erythro-1-(imidazol-4-yl)glycerol 3-phosphate = 3-(imidazol-4-yl)-2-oxopropyl phosphate + H2O</text>
        <dbReference type="Rhea" id="RHEA:11040"/>
        <dbReference type="ChEBI" id="CHEBI:15377"/>
        <dbReference type="ChEBI" id="CHEBI:57766"/>
        <dbReference type="ChEBI" id="CHEBI:58278"/>
        <dbReference type="EC" id="4.2.1.19"/>
    </reaction>
</comment>
<protein>
    <recommendedName>
        <fullName evidence="2 6">Imidazoleglycerol-phosphate dehydratase</fullName>
        <shortName evidence="6">IGPD</shortName>
        <ecNumber evidence="6 7">4.2.1.19</ecNumber>
    </recommendedName>
</protein>
<reference evidence="8 9" key="1">
    <citation type="submission" date="2010-08" db="EMBL/GenBank/DDBJ databases">
        <title>Complete sequence of Clostridium cellulovorans 743B.</title>
        <authorList>
            <consortium name="US DOE Joint Genome Institute"/>
            <person name="Lucas S."/>
            <person name="Copeland A."/>
            <person name="Lapidus A."/>
            <person name="Cheng J.-F."/>
            <person name="Bruce D."/>
            <person name="Goodwin L."/>
            <person name="Pitluck S."/>
            <person name="Chertkov O."/>
            <person name="Detter J.C."/>
            <person name="Han C."/>
            <person name="Tapia R."/>
            <person name="Land M."/>
            <person name="Hauser L."/>
            <person name="Chang Y.-J."/>
            <person name="Jeffries C."/>
            <person name="Kyrpides N."/>
            <person name="Ivanova N."/>
            <person name="Mikhailova N."/>
            <person name="Hemme C.L."/>
            <person name="Woyke T."/>
        </authorList>
    </citation>
    <scope>NUCLEOTIDE SEQUENCE [LARGE SCALE GENOMIC DNA]</scope>
    <source>
        <strain evidence="9">ATCC 35296 / DSM 3052 / OCM 3 / 743B</strain>
    </source>
</reference>
<dbReference type="PANTHER" id="PTHR23133:SF2">
    <property type="entry name" value="IMIDAZOLEGLYCEROL-PHOSPHATE DEHYDRATASE"/>
    <property type="match status" value="1"/>
</dbReference>
<dbReference type="GO" id="GO:0004424">
    <property type="term" value="F:imidazoleglycerol-phosphate dehydratase activity"/>
    <property type="evidence" value="ECO:0007669"/>
    <property type="project" value="UniProtKB-UniRule"/>
</dbReference>
<sequence>MKREATITRNTNETKINMTLNLDGSGEFKGTTGIGFFDHMLNLFTRHGLLDLEINCEGDLFVDCHHTVEDVGIVIGLCIKEALKDKAGIKRYGTSYLPMDETLALVSLDLSGRAFLVFDAEFTAPMVGELQTEMIEEFFRAVAFNAGITLHGKVLYGKNNHHMIESLFKGFGRALSEAVTVDPRIKGVMSTKGSI</sequence>
<dbReference type="OrthoDB" id="9790411at2"/>
<dbReference type="InterPro" id="IPR000807">
    <property type="entry name" value="ImidazoleglycerolP_deHydtase"/>
</dbReference>
<dbReference type="HOGENOM" id="CLU_044308_3_0_9"/>
<organism evidence="8 9">
    <name type="scientific">Clostridium cellulovorans (strain ATCC 35296 / DSM 3052 / OCM 3 / 743B)</name>
    <dbReference type="NCBI Taxonomy" id="573061"/>
    <lineage>
        <taxon>Bacteria</taxon>
        <taxon>Bacillati</taxon>
        <taxon>Bacillota</taxon>
        <taxon>Clostridia</taxon>
        <taxon>Eubacteriales</taxon>
        <taxon>Clostridiaceae</taxon>
        <taxon>Clostridium</taxon>
    </lineage>
</organism>
<dbReference type="InterPro" id="IPR038494">
    <property type="entry name" value="IGPD_sf"/>
</dbReference>
<evidence type="ECO:0000256" key="6">
    <source>
        <dbReference type="HAMAP-Rule" id="MF_00076"/>
    </source>
</evidence>
<comment type="subcellular location">
    <subcellularLocation>
        <location evidence="6 7">Cytoplasm</location>
    </subcellularLocation>
</comment>
<keyword evidence="9" id="KW-1185">Reference proteome</keyword>
<dbReference type="STRING" id="573061.Clocel_3923"/>
<dbReference type="FunFam" id="3.30.230.40:FF:000001">
    <property type="entry name" value="Imidazoleglycerol-phosphate dehydratase HisB"/>
    <property type="match status" value="1"/>
</dbReference>
<dbReference type="PANTHER" id="PTHR23133">
    <property type="entry name" value="IMIDAZOLEGLYCEROL-PHOSPHATE DEHYDRATASE HIS7"/>
    <property type="match status" value="1"/>
</dbReference>
<evidence type="ECO:0000256" key="7">
    <source>
        <dbReference type="RuleBase" id="RU000599"/>
    </source>
</evidence>
<proteinExistence type="inferred from homology"/>
<dbReference type="PROSITE" id="PS00955">
    <property type="entry name" value="IGP_DEHYDRATASE_2"/>
    <property type="match status" value="1"/>
</dbReference>
<keyword evidence="3 6" id="KW-0028">Amino-acid biosynthesis</keyword>
<dbReference type="eggNOG" id="COG0131">
    <property type="taxonomic scope" value="Bacteria"/>
</dbReference>
<keyword evidence="5 6" id="KW-0456">Lyase</keyword>
<accession>D9SL17</accession>
<comment type="similarity">
    <text evidence="6 7">Belongs to the imidazoleglycerol-phosphate dehydratase family.</text>
</comment>
<dbReference type="PROSITE" id="PS00954">
    <property type="entry name" value="IGP_DEHYDRATASE_1"/>
    <property type="match status" value="1"/>
</dbReference>
<evidence type="ECO:0000313" key="8">
    <source>
        <dbReference type="EMBL" id="ADL53589.1"/>
    </source>
</evidence>
<dbReference type="RefSeq" id="WP_010073931.1">
    <property type="nucleotide sequence ID" value="NC_014393.1"/>
</dbReference>
<dbReference type="CDD" id="cd07914">
    <property type="entry name" value="IGPD"/>
    <property type="match status" value="1"/>
</dbReference>
<dbReference type="Proteomes" id="UP000002730">
    <property type="component" value="Chromosome"/>
</dbReference>
<dbReference type="Gene3D" id="3.30.230.40">
    <property type="entry name" value="Imidazole glycerol phosphate dehydratase, domain 1"/>
    <property type="match status" value="2"/>
</dbReference>
<comment type="pathway">
    <text evidence="1 6 7">Amino-acid biosynthesis; L-histidine biosynthesis; L-histidine from 5-phospho-alpha-D-ribose 1-diphosphate: step 6/9.</text>
</comment>
<dbReference type="NCBIfam" id="NF002114">
    <property type="entry name" value="PRK00951.2-4"/>
    <property type="match status" value="1"/>
</dbReference>
<keyword evidence="6" id="KW-0963">Cytoplasm</keyword>
<dbReference type="NCBIfam" id="NF002107">
    <property type="entry name" value="PRK00951.1-2"/>
    <property type="match status" value="1"/>
</dbReference>
<dbReference type="EC" id="4.2.1.19" evidence="6 7"/>
<evidence type="ECO:0000313" key="9">
    <source>
        <dbReference type="Proteomes" id="UP000002730"/>
    </source>
</evidence>
<dbReference type="UniPathway" id="UPA00031">
    <property type="reaction ID" value="UER00011"/>
</dbReference>
<dbReference type="SUPFAM" id="SSF54211">
    <property type="entry name" value="Ribosomal protein S5 domain 2-like"/>
    <property type="match status" value="2"/>
</dbReference>
<dbReference type="GO" id="GO:0005737">
    <property type="term" value="C:cytoplasm"/>
    <property type="evidence" value="ECO:0007669"/>
    <property type="project" value="UniProtKB-SubCell"/>
</dbReference>
<dbReference type="HAMAP" id="MF_00076">
    <property type="entry name" value="HisB"/>
    <property type="match status" value="1"/>
</dbReference>
<dbReference type="InterPro" id="IPR020565">
    <property type="entry name" value="ImidazoleglycerP_deHydtase_CS"/>
</dbReference>
<keyword evidence="4 6" id="KW-0368">Histidine biosynthesis</keyword>
<gene>
    <name evidence="6" type="primary">hisB</name>
    <name evidence="8" type="ordered locus">Clocel_3923</name>
</gene>
<name>D9SL17_CLOC7</name>
<dbReference type="GO" id="GO:0000105">
    <property type="term" value="P:L-histidine biosynthetic process"/>
    <property type="evidence" value="ECO:0007669"/>
    <property type="project" value="UniProtKB-UniRule"/>
</dbReference>
<dbReference type="NCBIfam" id="NF002111">
    <property type="entry name" value="PRK00951.2-1"/>
    <property type="match status" value="1"/>
</dbReference>
<dbReference type="InterPro" id="IPR020568">
    <property type="entry name" value="Ribosomal_Su5_D2-typ_SF"/>
</dbReference>
<dbReference type="KEGG" id="ccb:Clocel_3923"/>
<dbReference type="FunFam" id="3.30.230.40:FF:000003">
    <property type="entry name" value="Imidazoleglycerol-phosphate dehydratase HisB"/>
    <property type="match status" value="1"/>
</dbReference>
<dbReference type="Pfam" id="PF00475">
    <property type="entry name" value="IGPD"/>
    <property type="match status" value="1"/>
</dbReference>
<dbReference type="EMBL" id="CP002160">
    <property type="protein sequence ID" value="ADL53589.1"/>
    <property type="molecule type" value="Genomic_DNA"/>
</dbReference>
<evidence type="ECO:0000256" key="5">
    <source>
        <dbReference type="ARBA" id="ARBA00023239"/>
    </source>
</evidence>
<dbReference type="AlphaFoldDB" id="D9SL17"/>
<evidence type="ECO:0000256" key="2">
    <source>
        <dbReference type="ARBA" id="ARBA00016664"/>
    </source>
</evidence>